<dbReference type="AlphaFoldDB" id="A0A8X6TWM3"/>
<protein>
    <submittedName>
        <fullName evidence="2">Uncharacterized protein</fullName>
    </submittedName>
</protein>
<name>A0A8X6TWM3_NEPPI</name>
<feature type="compositionally biased region" description="Polar residues" evidence="1">
    <location>
        <begin position="1"/>
        <end position="13"/>
    </location>
</feature>
<dbReference type="EMBL" id="BMAW01112759">
    <property type="protein sequence ID" value="GFT54280.1"/>
    <property type="molecule type" value="Genomic_DNA"/>
</dbReference>
<accession>A0A8X6TWM3</accession>
<proteinExistence type="predicted"/>
<feature type="non-terminal residue" evidence="2">
    <location>
        <position position="79"/>
    </location>
</feature>
<comment type="caution">
    <text evidence="2">The sequence shown here is derived from an EMBL/GenBank/DDBJ whole genome shotgun (WGS) entry which is preliminary data.</text>
</comment>
<evidence type="ECO:0000256" key="1">
    <source>
        <dbReference type="SAM" id="MobiDB-lite"/>
    </source>
</evidence>
<reference evidence="2" key="1">
    <citation type="submission" date="2020-08" db="EMBL/GenBank/DDBJ databases">
        <title>Multicomponent nature underlies the extraordinary mechanical properties of spider dragline silk.</title>
        <authorList>
            <person name="Kono N."/>
            <person name="Nakamura H."/>
            <person name="Mori M."/>
            <person name="Yoshida Y."/>
            <person name="Ohtoshi R."/>
            <person name="Malay A.D."/>
            <person name="Moran D.A.P."/>
            <person name="Tomita M."/>
            <person name="Numata K."/>
            <person name="Arakawa K."/>
        </authorList>
    </citation>
    <scope>NUCLEOTIDE SEQUENCE</scope>
</reference>
<evidence type="ECO:0000313" key="2">
    <source>
        <dbReference type="EMBL" id="GFT54280.1"/>
    </source>
</evidence>
<keyword evidence="3" id="KW-1185">Reference proteome</keyword>
<organism evidence="2 3">
    <name type="scientific">Nephila pilipes</name>
    <name type="common">Giant wood spider</name>
    <name type="synonym">Nephila maculata</name>
    <dbReference type="NCBI Taxonomy" id="299642"/>
    <lineage>
        <taxon>Eukaryota</taxon>
        <taxon>Metazoa</taxon>
        <taxon>Ecdysozoa</taxon>
        <taxon>Arthropoda</taxon>
        <taxon>Chelicerata</taxon>
        <taxon>Arachnida</taxon>
        <taxon>Araneae</taxon>
        <taxon>Araneomorphae</taxon>
        <taxon>Entelegynae</taxon>
        <taxon>Araneoidea</taxon>
        <taxon>Nephilidae</taxon>
        <taxon>Nephila</taxon>
    </lineage>
</organism>
<feature type="region of interest" description="Disordered" evidence="1">
    <location>
        <begin position="1"/>
        <end position="22"/>
    </location>
</feature>
<evidence type="ECO:0000313" key="3">
    <source>
        <dbReference type="Proteomes" id="UP000887013"/>
    </source>
</evidence>
<dbReference type="Proteomes" id="UP000887013">
    <property type="component" value="Unassembled WGS sequence"/>
</dbReference>
<sequence length="79" mass="9272">MNSSPNCTPANSPIPNPQGESPYMARRKFAMEMEVLDIKILSQSNLLGNMQRYPHYEDTELYQIEKKTYSRSWKEKETK</sequence>
<gene>
    <name evidence="2" type="ORF">NPIL_503081</name>
</gene>